<evidence type="ECO:0000313" key="3">
    <source>
        <dbReference type="Proteomes" id="UP000288603"/>
    </source>
</evidence>
<dbReference type="RefSeq" id="WP_128493349.1">
    <property type="nucleotide sequence ID" value="NZ_RZNC01000001.1"/>
</dbReference>
<gene>
    <name evidence="2" type="ORF">ELQ92_00425</name>
</gene>
<organism evidence="2 3">
    <name type="scientific">Labedella populi</name>
    <dbReference type="NCBI Taxonomy" id="2498850"/>
    <lineage>
        <taxon>Bacteria</taxon>
        <taxon>Bacillati</taxon>
        <taxon>Actinomycetota</taxon>
        <taxon>Actinomycetes</taxon>
        <taxon>Micrococcales</taxon>
        <taxon>Microbacteriaceae</taxon>
        <taxon>Labedella</taxon>
    </lineage>
</organism>
<reference evidence="2 3" key="1">
    <citation type="submission" date="2018-12" db="EMBL/GenBank/DDBJ databases">
        <authorList>
            <person name="Li F."/>
        </authorList>
    </citation>
    <scope>NUCLEOTIDE SEQUENCE [LARGE SCALE GENOMIC DNA]</scope>
    <source>
        <strain evidence="2 3">8H24J-4-2</strain>
    </source>
</reference>
<sequence>MSMVLEMPTTYRDVPNDELDGIDGGIGAIAVIGIIGGALGIGGSLYAGGMAAGERAYHAGLRNKTYQKIKWQVRGAVAGMSPAGSPFIMAGFENKFYSMI</sequence>
<dbReference type="OrthoDB" id="5123689at2"/>
<name>A0A3S3ZVV5_9MICO</name>
<keyword evidence="1" id="KW-0812">Transmembrane</keyword>
<comment type="caution">
    <text evidence="2">The sequence shown here is derived from an EMBL/GenBank/DDBJ whole genome shotgun (WGS) entry which is preliminary data.</text>
</comment>
<keyword evidence="3" id="KW-1185">Reference proteome</keyword>
<protein>
    <submittedName>
        <fullName evidence="2">Uncharacterized protein</fullName>
    </submittedName>
</protein>
<dbReference type="EMBL" id="RZNC01000001">
    <property type="protein sequence ID" value="RWZ67779.1"/>
    <property type="molecule type" value="Genomic_DNA"/>
</dbReference>
<dbReference type="Proteomes" id="UP000288603">
    <property type="component" value="Unassembled WGS sequence"/>
</dbReference>
<evidence type="ECO:0000313" key="2">
    <source>
        <dbReference type="EMBL" id="RWZ67779.1"/>
    </source>
</evidence>
<proteinExistence type="predicted"/>
<feature type="transmembrane region" description="Helical" evidence="1">
    <location>
        <begin position="25"/>
        <end position="47"/>
    </location>
</feature>
<evidence type="ECO:0000256" key="1">
    <source>
        <dbReference type="SAM" id="Phobius"/>
    </source>
</evidence>
<keyword evidence="1" id="KW-1133">Transmembrane helix</keyword>
<keyword evidence="1" id="KW-0472">Membrane</keyword>
<accession>A0A3S3ZVV5</accession>
<dbReference type="AlphaFoldDB" id="A0A3S3ZVV5"/>